<reference evidence="4" key="1">
    <citation type="journal article" date="2019" name="Int. J. Syst. Evol. Microbiol.">
        <title>The Global Catalogue of Microorganisms (GCM) 10K type strain sequencing project: providing services to taxonomists for standard genome sequencing and annotation.</title>
        <authorList>
            <consortium name="The Broad Institute Genomics Platform"/>
            <consortium name="The Broad Institute Genome Sequencing Center for Infectious Disease"/>
            <person name="Wu L."/>
            <person name="Ma J."/>
        </authorList>
    </citation>
    <scope>NUCLEOTIDE SEQUENCE [LARGE SCALE GENOMIC DNA]</scope>
    <source>
        <strain evidence="4">CCUG 62974</strain>
    </source>
</reference>
<keyword evidence="4" id="KW-1185">Reference proteome</keyword>
<evidence type="ECO:0000313" key="4">
    <source>
        <dbReference type="Proteomes" id="UP001597024"/>
    </source>
</evidence>
<dbReference type="InterPro" id="IPR001986">
    <property type="entry name" value="Enolpyruvate_Tfrase_dom"/>
</dbReference>
<dbReference type="Pfam" id="PF00275">
    <property type="entry name" value="EPSP_synthase"/>
    <property type="match status" value="1"/>
</dbReference>
<evidence type="ECO:0000256" key="1">
    <source>
        <dbReference type="ARBA" id="ARBA00022679"/>
    </source>
</evidence>
<organism evidence="3 4">
    <name type="scientific">Streptosporangium algeriense</name>
    <dbReference type="NCBI Taxonomy" id="1682748"/>
    <lineage>
        <taxon>Bacteria</taxon>
        <taxon>Bacillati</taxon>
        <taxon>Actinomycetota</taxon>
        <taxon>Actinomycetes</taxon>
        <taxon>Streptosporangiales</taxon>
        <taxon>Streptosporangiaceae</taxon>
        <taxon>Streptosporangium</taxon>
    </lineage>
</organism>
<evidence type="ECO:0000313" key="3">
    <source>
        <dbReference type="EMBL" id="MFD0889073.1"/>
    </source>
</evidence>
<sequence length="46" mass="4691">MSAPLWPAPTATSPVHATVPLPGSKSVTNRALLLATLAEGPGTVRR</sequence>
<dbReference type="SUPFAM" id="SSF55205">
    <property type="entry name" value="EPT/RTPC-like"/>
    <property type="match status" value="1"/>
</dbReference>
<dbReference type="EMBL" id="JBHTHX010001642">
    <property type="protein sequence ID" value="MFD0889073.1"/>
    <property type="molecule type" value="Genomic_DNA"/>
</dbReference>
<dbReference type="Proteomes" id="UP001597024">
    <property type="component" value="Unassembled WGS sequence"/>
</dbReference>
<accession>A0ABW3E2D6</accession>
<dbReference type="Gene3D" id="3.65.10.10">
    <property type="entry name" value="Enolpyruvate transferase domain"/>
    <property type="match status" value="1"/>
</dbReference>
<evidence type="ECO:0000259" key="2">
    <source>
        <dbReference type="Pfam" id="PF00275"/>
    </source>
</evidence>
<dbReference type="InterPro" id="IPR036968">
    <property type="entry name" value="Enolpyruvate_Tfrase_sf"/>
</dbReference>
<comment type="caution">
    <text evidence="3">The sequence shown here is derived from an EMBL/GenBank/DDBJ whole genome shotgun (WGS) entry which is preliminary data.</text>
</comment>
<proteinExistence type="predicted"/>
<feature type="non-terminal residue" evidence="3">
    <location>
        <position position="46"/>
    </location>
</feature>
<name>A0ABW3E2D6_9ACTN</name>
<keyword evidence="1" id="KW-0808">Transferase</keyword>
<protein>
    <submittedName>
        <fullName evidence="3">3-phosphoshikimate 1-carboxyvinyltransferase</fullName>
    </submittedName>
</protein>
<feature type="domain" description="Enolpyruvate transferase" evidence="2">
    <location>
        <begin position="10"/>
        <end position="44"/>
    </location>
</feature>
<gene>
    <name evidence="3" type="ORF">ACFQ08_31455</name>
</gene>
<dbReference type="InterPro" id="IPR013792">
    <property type="entry name" value="RNA3'P_cycl/enolpyr_Trfase_a/b"/>
</dbReference>